<protein>
    <submittedName>
        <fullName evidence="2">Uncharacterized protein</fullName>
    </submittedName>
</protein>
<feature type="region of interest" description="Disordered" evidence="1">
    <location>
        <begin position="1"/>
        <end position="30"/>
    </location>
</feature>
<feature type="region of interest" description="Disordered" evidence="1">
    <location>
        <begin position="56"/>
        <end position="76"/>
    </location>
</feature>
<evidence type="ECO:0000313" key="3">
    <source>
        <dbReference type="Proteomes" id="UP000479710"/>
    </source>
</evidence>
<gene>
    <name evidence="2" type="ORF">E2562_001869</name>
</gene>
<evidence type="ECO:0000313" key="2">
    <source>
        <dbReference type="EMBL" id="KAF0894568.1"/>
    </source>
</evidence>
<organism evidence="2 3">
    <name type="scientific">Oryza meyeriana var. granulata</name>
    <dbReference type="NCBI Taxonomy" id="110450"/>
    <lineage>
        <taxon>Eukaryota</taxon>
        <taxon>Viridiplantae</taxon>
        <taxon>Streptophyta</taxon>
        <taxon>Embryophyta</taxon>
        <taxon>Tracheophyta</taxon>
        <taxon>Spermatophyta</taxon>
        <taxon>Magnoliopsida</taxon>
        <taxon>Liliopsida</taxon>
        <taxon>Poales</taxon>
        <taxon>Poaceae</taxon>
        <taxon>BOP clade</taxon>
        <taxon>Oryzoideae</taxon>
        <taxon>Oryzeae</taxon>
        <taxon>Oryzinae</taxon>
        <taxon>Oryza</taxon>
        <taxon>Oryza meyeriana</taxon>
    </lineage>
</organism>
<evidence type="ECO:0000256" key="1">
    <source>
        <dbReference type="SAM" id="MobiDB-lite"/>
    </source>
</evidence>
<dbReference type="AlphaFoldDB" id="A0A6G1C294"/>
<proteinExistence type="predicted"/>
<dbReference type="EMBL" id="SPHZ02000010">
    <property type="protein sequence ID" value="KAF0894568.1"/>
    <property type="molecule type" value="Genomic_DNA"/>
</dbReference>
<sequence>MRRRRLTGEGKEAAVQRREEVALRRTPRRARRRRWWEEIGEEWDACWGEEIAGRRGMRVKSPRYKGTQSPEKQDRG</sequence>
<reference evidence="2 3" key="1">
    <citation type="submission" date="2019-11" db="EMBL/GenBank/DDBJ databases">
        <title>Whole genome sequence of Oryza granulata.</title>
        <authorList>
            <person name="Li W."/>
        </authorList>
    </citation>
    <scope>NUCLEOTIDE SEQUENCE [LARGE SCALE GENOMIC DNA]</scope>
    <source>
        <strain evidence="3">cv. Menghai</strain>
        <tissue evidence="2">Leaf</tissue>
    </source>
</reference>
<accession>A0A6G1C294</accession>
<name>A0A6G1C294_9ORYZ</name>
<dbReference type="Proteomes" id="UP000479710">
    <property type="component" value="Unassembled WGS sequence"/>
</dbReference>
<keyword evidence="3" id="KW-1185">Reference proteome</keyword>
<comment type="caution">
    <text evidence="2">The sequence shown here is derived from an EMBL/GenBank/DDBJ whole genome shotgun (WGS) entry which is preliminary data.</text>
</comment>
<feature type="compositionally biased region" description="Basic and acidic residues" evidence="1">
    <location>
        <begin position="1"/>
        <end position="23"/>
    </location>
</feature>